<reference evidence="2 3" key="2">
    <citation type="submission" date="2017-10" db="EMBL/GenBank/DDBJ databases">
        <authorList>
            <person name="Banno H."/>
            <person name="Chua N.-H."/>
        </authorList>
    </citation>
    <scope>NUCLEOTIDE SEQUENCE [LARGE SCALE GENOMIC DNA]</scope>
    <source>
        <strain evidence="2 3">JK623</strain>
    </source>
</reference>
<gene>
    <name evidence="2" type="ORF">CSX02_04160</name>
</gene>
<evidence type="ECO:0000313" key="3">
    <source>
        <dbReference type="Proteomes" id="UP000224563"/>
    </source>
</evidence>
<organism evidence="2 3">
    <name type="scientific">Agathobacter ruminis</name>
    <dbReference type="NCBI Taxonomy" id="1712665"/>
    <lineage>
        <taxon>Bacteria</taxon>
        <taxon>Bacillati</taxon>
        <taxon>Bacillota</taxon>
        <taxon>Clostridia</taxon>
        <taxon>Lachnospirales</taxon>
        <taxon>Lachnospiraceae</taxon>
        <taxon>Agathobacter</taxon>
    </lineage>
</organism>
<reference evidence="2 3" key="1">
    <citation type="submission" date="2017-10" db="EMBL/GenBank/DDBJ databases">
        <title>Resolving the taxonomy of Roseburia spp., Eubacterium rectale and Agathobacter spp. through phylogenomic analysis.</title>
        <authorList>
            <person name="Sheridan P.O."/>
            <person name="Walker A.W."/>
            <person name="Duncan S.H."/>
            <person name="Scott K.P."/>
            <person name="Toole P.W.O."/>
            <person name="Luis P."/>
            <person name="Flint H.J."/>
        </authorList>
    </citation>
    <scope>NUCLEOTIDE SEQUENCE [LARGE SCALE GENOMIC DNA]</scope>
    <source>
        <strain evidence="2 3">JK623</strain>
    </source>
</reference>
<keyword evidence="3" id="KW-1185">Reference proteome</keyword>
<dbReference type="AlphaFoldDB" id="A0A2G3E4T5"/>
<accession>A0A2G3E4T5</accession>
<feature type="domain" description="VOC" evidence="1">
    <location>
        <begin position="2"/>
        <end position="144"/>
    </location>
</feature>
<comment type="caution">
    <text evidence="2">The sequence shown here is derived from an EMBL/GenBank/DDBJ whole genome shotgun (WGS) entry which is preliminary data.</text>
</comment>
<dbReference type="Proteomes" id="UP000224563">
    <property type="component" value="Unassembled WGS sequence"/>
</dbReference>
<protein>
    <recommendedName>
        <fullName evidence="1">VOC domain-containing protein</fullName>
    </recommendedName>
</protein>
<evidence type="ECO:0000313" key="2">
    <source>
        <dbReference type="EMBL" id="PHU38211.1"/>
    </source>
</evidence>
<name>A0A2G3E4T5_9FIRM</name>
<dbReference type="Pfam" id="PF13669">
    <property type="entry name" value="Glyoxalase_4"/>
    <property type="match status" value="1"/>
</dbReference>
<dbReference type="Gene3D" id="3.10.180.10">
    <property type="entry name" value="2,3-Dihydroxybiphenyl 1,2-Dioxygenase, domain 1"/>
    <property type="match status" value="1"/>
</dbReference>
<proteinExistence type="predicted"/>
<dbReference type="RefSeq" id="WP_031544612.1">
    <property type="nucleotide sequence ID" value="NZ_JANSWH010000080.1"/>
</dbReference>
<dbReference type="PROSITE" id="PS51819">
    <property type="entry name" value="VOC"/>
    <property type="match status" value="1"/>
</dbReference>
<dbReference type="InterPro" id="IPR029068">
    <property type="entry name" value="Glyas_Bleomycin-R_OHBP_Dase"/>
</dbReference>
<sequence length="144" mass="16634">MKIHHIGVYTKNIEKSKKKYLDLGYRVSPKAGNQEIQLDYERNIKILFMDNGIDDVMIELIELLDETKPSPLDFILKGNAGNYSDAIPYHICYEVDDIDAAKDELRKKHFVLINEKAPTTEVLYHKNVCFLYNKAAGMVELIEK</sequence>
<dbReference type="SUPFAM" id="SSF54593">
    <property type="entry name" value="Glyoxalase/Bleomycin resistance protein/Dihydroxybiphenyl dioxygenase"/>
    <property type="match status" value="1"/>
</dbReference>
<evidence type="ECO:0000259" key="1">
    <source>
        <dbReference type="PROSITE" id="PS51819"/>
    </source>
</evidence>
<dbReference type="EMBL" id="PDYG01000014">
    <property type="protein sequence ID" value="PHU38211.1"/>
    <property type="molecule type" value="Genomic_DNA"/>
</dbReference>
<dbReference type="InterPro" id="IPR037523">
    <property type="entry name" value="VOC_core"/>
</dbReference>